<dbReference type="AlphaFoldDB" id="A0A3M7P6T7"/>
<reference evidence="1 2" key="1">
    <citation type="journal article" date="2018" name="Sci. Rep.">
        <title>Genomic signatures of local adaptation to the degree of environmental predictability in rotifers.</title>
        <authorList>
            <person name="Franch-Gras L."/>
            <person name="Hahn C."/>
            <person name="Garcia-Roger E.M."/>
            <person name="Carmona M.J."/>
            <person name="Serra M."/>
            <person name="Gomez A."/>
        </authorList>
    </citation>
    <scope>NUCLEOTIDE SEQUENCE [LARGE SCALE GENOMIC DNA]</scope>
    <source>
        <strain evidence="1">HYR1</strain>
    </source>
</reference>
<evidence type="ECO:0000313" key="2">
    <source>
        <dbReference type="Proteomes" id="UP000276133"/>
    </source>
</evidence>
<organism evidence="1 2">
    <name type="scientific">Brachionus plicatilis</name>
    <name type="common">Marine rotifer</name>
    <name type="synonym">Brachionus muelleri</name>
    <dbReference type="NCBI Taxonomy" id="10195"/>
    <lineage>
        <taxon>Eukaryota</taxon>
        <taxon>Metazoa</taxon>
        <taxon>Spiralia</taxon>
        <taxon>Gnathifera</taxon>
        <taxon>Rotifera</taxon>
        <taxon>Eurotatoria</taxon>
        <taxon>Monogononta</taxon>
        <taxon>Pseudotrocha</taxon>
        <taxon>Ploima</taxon>
        <taxon>Brachionidae</taxon>
        <taxon>Brachionus</taxon>
    </lineage>
</organism>
<sequence length="71" mass="8026">MWAASFLSASITTVNQLLSHQINSLNFNSINYMPFGLLVSDKFKSPLSHPLFRLLFDVDGSILTYIQNNFS</sequence>
<proteinExistence type="predicted"/>
<protein>
    <submittedName>
        <fullName evidence="1">Uncharacterized protein</fullName>
    </submittedName>
</protein>
<dbReference type="EMBL" id="REGN01013002">
    <property type="protein sequence ID" value="RMZ94510.1"/>
    <property type="molecule type" value="Genomic_DNA"/>
</dbReference>
<comment type="caution">
    <text evidence="1">The sequence shown here is derived from an EMBL/GenBank/DDBJ whole genome shotgun (WGS) entry which is preliminary data.</text>
</comment>
<evidence type="ECO:0000313" key="1">
    <source>
        <dbReference type="EMBL" id="RMZ94510.1"/>
    </source>
</evidence>
<name>A0A3M7P6T7_BRAPC</name>
<accession>A0A3M7P6T7</accession>
<gene>
    <name evidence="1" type="ORF">BpHYR1_003755</name>
</gene>
<keyword evidence="2" id="KW-1185">Reference proteome</keyword>
<dbReference type="Proteomes" id="UP000276133">
    <property type="component" value="Unassembled WGS sequence"/>
</dbReference>